<sequence length="121" mass="13794">MKMTEKDNPNFVERFTVRMPDGMRDAIADRAKRNGRSMNSEIVQILQDALETERLMAESDVVDFDSTQAALDSKSTPEEKTAFLAELEKRDPFTAAILREGEEHNRRLAAILGRRMGYSNE</sequence>
<dbReference type="AlphaFoldDB" id="A0A378FVP6"/>
<dbReference type="SUPFAM" id="SSF47598">
    <property type="entry name" value="Ribbon-helix-helix"/>
    <property type="match status" value="1"/>
</dbReference>
<dbReference type="Gene3D" id="1.10.1220.10">
    <property type="entry name" value="Met repressor-like"/>
    <property type="match status" value="1"/>
</dbReference>
<dbReference type="EMBL" id="UGNC01000005">
    <property type="protein sequence ID" value="STW48696.1"/>
    <property type="molecule type" value="Genomic_DNA"/>
</dbReference>
<dbReference type="InterPro" id="IPR005569">
    <property type="entry name" value="Arc_DNA-bd_dom"/>
</dbReference>
<accession>A0A378FVP6</accession>
<name>A0A378FVP6_KLEPN</name>
<feature type="domain" description="Arc-like DNA binding" evidence="1">
    <location>
        <begin position="13"/>
        <end position="53"/>
    </location>
</feature>
<reference evidence="2 3" key="1">
    <citation type="submission" date="2018-06" db="EMBL/GenBank/DDBJ databases">
        <authorList>
            <consortium name="Pathogen Informatics"/>
            <person name="Doyle S."/>
        </authorList>
    </citation>
    <scope>NUCLEOTIDE SEQUENCE [LARGE SCALE GENOMIC DNA]</scope>
    <source>
        <strain evidence="2 3">NCTC9617</strain>
    </source>
</reference>
<dbReference type="InterPro" id="IPR010985">
    <property type="entry name" value="Ribbon_hlx_hlx"/>
</dbReference>
<dbReference type="Pfam" id="PF03869">
    <property type="entry name" value="Arc"/>
    <property type="match status" value="1"/>
</dbReference>
<gene>
    <name evidence="2" type="ORF">NCTC9617_05304</name>
</gene>
<evidence type="ECO:0000313" key="2">
    <source>
        <dbReference type="EMBL" id="STW48696.1"/>
    </source>
</evidence>
<dbReference type="Proteomes" id="UP000255167">
    <property type="component" value="Unassembled WGS sequence"/>
</dbReference>
<protein>
    <submittedName>
        <fullName evidence="2">Arc-like DNA binding domain protein</fullName>
    </submittedName>
</protein>
<dbReference type="GO" id="GO:0043565">
    <property type="term" value="F:sequence-specific DNA binding"/>
    <property type="evidence" value="ECO:0007669"/>
    <property type="project" value="UniProtKB-ARBA"/>
</dbReference>
<organism evidence="2 3">
    <name type="scientific">Klebsiella pneumoniae</name>
    <dbReference type="NCBI Taxonomy" id="573"/>
    <lineage>
        <taxon>Bacteria</taxon>
        <taxon>Pseudomonadati</taxon>
        <taxon>Pseudomonadota</taxon>
        <taxon>Gammaproteobacteria</taxon>
        <taxon>Enterobacterales</taxon>
        <taxon>Enterobacteriaceae</taxon>
        <taxon>Klebsiella/Raoultella group</taxon>
        <taxon>Klebsiella</taxon>
        <taxon>Klebsiella pneumoniae complex</taxon>
    </lineage>
</organism>
<evidence type="ECO:0000259" key="1">
    <source>
        <dbReference type="Pfam" id="PF03869"/>
    </source>
</evidence>
<dbReference type="GO" id="GO:0006355">
    <property type="term" value="P:regulation of DNA-templated transcription"/>
    <property type="evidence" value="ECO:0007669"/>
    <property type="project" value="InterPro"/>
</dbReference>
<evidence type="ECO:0000313" key="3">
    <source>
        <dbReference type="Proteomes" id="UP000255167"/>
    </source>
</evidence>
<proteinExistence type="predicted"/>
<dbReference type="InterPro" id="IPR013321">
    <property type="entry name" value="Arc_rbn_hlx_hlx"/>
</dbReference>